<dbReference type="Gene3D" id="1.10.10.10">
    <property type="entry name" value="Winged helix-like DNA-binding domain superfamily/Winged helix DNA-binding domain"/>
    <property type="match status" value="1"/>
</dbReference>
<dbReference type="InterPro" id="IPR013325">
    <property type="entry name" value="RNA_pol_sigma_r2"/>
</dbReference>
<dbReference type="InterPro" id="IPR014284">
    <property type="entry name" value="RNA_pol_sigma-70_dom"/>
</dbReference>
<feature type="domain" description="HTH luxR-type" evidence="5">
    <location>
        <begin position="134"/>
        <end position="192"/>
    </location>
</feature>
<name>A0ABW9JBJ2_9SPHI</name>
<gene>
    <name evidence="6" type="ORF">E6A44_018545</name>
</gene>
<dbReference type="RefSeq" id="WP_211659909.1">
    <property type="nucleotide sequence ID" value="NZ_SSHJ02000009.1"/>
</dbReference>
<dbReference type="Gene3D" id="1.10.1740.10">
    <property type="match status" value="1"/>
</dbReference>
<accession>A0ABW9JBJ2</accession>
<dbReference type="SUPFAM" id="SSF88659">
    <property type="entry name" value="Sigma3 and sigma4 domains of RNA polymerase sigma factors"/>
    <property type="match status" value="1"/>
</dbReference>
<dbReference type="InterPro" id="IPR036388">
    <property type="entry name" value="WH-like_DNA-bd_sf"/>
</dbReference>
<dbReference type="Pfam" id="PF08281">
    <property type="entry name" value="Sigma70_r4_2"/>
    <property type="match status" value="1"/>
</dbReference>
<dbReference type="InterPro" id="IPR039425">
    <property type="entry name" value="RNA_pol_sigma-70-like"/>
</dbReference>
<dbReference type="InterPro" id="IPR013249">
    <property type="entry name" value="RNA_pol_sigma70_r4_t2"/>
</dbReference>
<keyword evidence="4" id="KW-0804">Transcription</keyword>
<dbReference type="SUPFAM" id="SSF88946">
    <property type="entry name" value="Sigma2 domain of RNA polymerase sigma factors"/>
    <property type="match status" value="1"/>
</dbReference>
<keyword evidence="2" id="KW-0805">Transcription regulation</keyword>
<comment type="similarity">
    <text evidence="1">Belongs to the sigma-70 factor family. ECF subfamily.</text>
</comment>
<dbReference type="Pfam" id="PF04542">
    <property type="entry name" value="Sigma70_r2"/>
    <property type="match status" value="1"/>
</dbReference>
<evidence type="ECO:0000256" key="2">
    <source>
        <dbReference type="ARBA" id="ARBA00023015"/>
    </source>
</evidence>
<dbReference type="InterPro" id="IPR007627">
    <property type="entry name" value="RNA_pol_sigma70_r2"/>
</dbReference>
<reference evidence="6 7" key="1">
    <citation type="submission" date="2024-12" db="EMBL/GenBank/DDBJ databases">
        <authorList>
            <person name="Hu S."/>
        </authorList>
    </citation>
    <scope>NUCLEOTIDE SEQUENCE [LARGE SCALE GENOMIC DNA]</scope>
    <source>
        <strain evidence="6 7">THG-T11</strain>
    </source>
</reference>
<evidence type="ECO:0000256" key="3">
    <source>
        <dbReference type="ARBA" id="ARBA00023082"/>
    </source>
</evidence>
<dbReference type="SMART" id="SM00421">
    <property type="entry name" value="HTH_LUXR"/>
    <property type="match status" value="1"/>
</dbReference>
<proteinExistence type="inferred from homology"/>
<dbReference type="PANTHER" id="PTHR43133">
    <property type="entry name" value="RNA POLYMERASE ECF-TYPE SIGMA FACTO"/>
    <property type="match status" value="1"/>
</dbReference>
<dbReference type="InterPro" id="IPR014327">
    <property type="entry name" value="RNA_pol_sigma70_bacteroid"/>
</dbReference>
<evidence type="ECO:0000256" key="4">
    <source>
        <dbReference type="ARBA" id="ARBA00023163"/>
    </source>
</evidence>
<protein>
    <submittedName>
        <fullName evidence="6">RNA polymerase sigma-70 factor</fullName>
    </submittedName>
</protein>
<keyword evidence="3" id="KW-0731">Sigma factor</keyword>
<evidence type="ECO:0000313" key="7">
    <source>
        <dbReference type="Proteomes" id="UP001517247"/>
    </source>
</evidence>
<sequence>MITFAADQIYRTMRTEEDLTFFEDLFKQYYATLKLYAMRYVNNKEIAEDIAQDVFFYVWENRAKIDFSAPIRPYLLKAIFNRSVNHSKSKYATVNVSIEENIDYYIEKYIQTSVMHQEDSLLLKEINAEITACVNELPEQCRKVFTLSRNIGLANKDIANQLDISVKTVEKHITKALKELKIHLQKQGYLEALLLLISCKFKP</sequence>
<dbReference type="NCBIfam" id="TIGR02937">
    <property type="entry name" value="sigma70-ECF"/>
    <property type="match status" value="1"/>
</dbReference>
<dbReference type="PANTHER" id="PTHR43133:SF46">
    <property type="entry name" value="RNA POLYMERASE SIGMA-70 FACTOR ECF SUBFAMILY"/>
    <property type="match status" value="1"/>
</dbReference>
<keyword evidence="7" id="KW-1185">Reference proteome</keyword>
<organism evidence="6 7">
    <name type="scientific">Pedobacter ureilyticus</name>
    <dbReference type="NCBI Taxonomy" id="1393051"/>
    <lineage>
        <taxon>Bacteria</taxon>
        <taxon>Pseudomonadati</taxon>
        <taxon>Bacteroidota</taxon>
        <taxon>Sphingobacteriia</taxon>
        <taxon>Sphingobacteriales</taxon>
        <taxon>Sphingobacteriaceae</taxon>
        <taxon>Pedobacter</taxon>
    </lineage>
</organism>
<evidence type="ECO:0000313" key="6">
    <source>
        <dbReference type="EMBL" id="MFN0257590.1"/>
    </source>
</evidence>
<dbReference type="EMBL" id="SSHJ02000009">
    <property type="protein sequence ID" value="MFN0257590.1"/>
    <property type="molecule type" value="Genomic_DNA"/>
</dbReference>
<dbReference type="NCBIfam" id="TIGR02985">
    <property type="entry name" value="Sig70_bacteroi1"/>
    <property type="match status" value="1"/>
</dbReference>
<evidence type="ECO:0000259" key="5">
    <source>
        <dbReference type="SMART" id="SM00421"/>
    </source>
</evidence>
<dbReference type="PRINTS" id="PR00038">
    <property type="entry name" value="HTHLUXR"/>
</dbReference>
<evidence type="ECO:0000256" key="1">
    <source>
        <dbReference type="ARBA" id="ARBA00010641"/>
    </source>
</evidence>
<dbReference type="InterPro" id="IPR013324">
    <property type="entry name" value="RNA_pol_sigma_r3/r4-like"/>
</dbReference>
<dbReference type="Proteomes" id="UP001517247">
    <property type="component" value="Unassembled WGS sequence"/>
</dbReference>
<dbReference type="InterPro" id="IPR000792">
    <property type="entry name" value="Tscrpt_reg_LuxR_C"/>
</dbReference>
<comment type="caution">
    <text evidence="6">The sequence shown here is derived from an EMBL/GenBank/DDBJ whole genome shotgun (WGS) entry which is preliminary data.</text>
</comment>